<accession>A0ABV4XGW2</accession>
<protein>
    <submittedName>
        <fullName evidence="1">Uncharacterized protein</fullName>
    </submittedName>
</protein>
<evidence type="ECO:0000313" key="1">
    <source>
        <dbReference type="EMBL" id="MFB2882040.1"/>
    </source>
</evidence>
<name>A0ABV4XGW2_9CYAN</name>
<dbReference type="RefSeq" id="WP_413274998.1">
    <property type="nucleotide sequence ID" value="NZ_JBHFNQ010000256.1"/>
</dbReference>
<comment type="caution">
    <text evidence="1">The sequence shown here is derived from an EMBL/GenBank/DDBJ whole genome shotgun (WGS) entry which is preliminary data.</text>
</comment>
<evidence type="ECO:0000313" key="2">
    <source>
        <dbReference type="Proteomes" id="UP001576774"/>
    </source>
</evidence>
<reference evidence="1 2" key="1">
    <citation type="submission" date="2024-09" db="EMBL/GenBank/DDBJ databases">
        <title>Floridaenema gen nov. (Aerosakkonemataceae, Aerosakkonematales ord. nov., Cyanobacteria) from benthic tropical and subtropical fresh waters, with the description of four new species.</title>
        <authorList>
            <person name="Moretto J.A."/>
            <person name="Berthold D.E."/>
            <person name="Lefler F.W."/>
            <person name="Huang I.-S."/>
            <person name="Laughinghouse H. IV."/>
        </authorList>
    </citation>
    <scope>NUCLEOTIDE SEQUENCE [LARGE SCALE GENOMIC DNA]</scope>
    <source>
        <strain evidence="1 2">BLCC-F46</strain>
    </source>
</reference>
<keyword evidence="2" id="KW-1185">Reference proteome</keyword>
<dbReference type="Proteomes" id="UP001576774">
    <property type="component" value="Unassembled WGS sequence"/>
</dbReference>
<gene>
    <name evidence="1" type="ORF">ACE1CC_34770</name>
</gene>
<sequence>MPQSIPYDPSLTLGNLVPEKKMKALIEISELQRPIDELENAMNSSIEVRRSLDLTISEMINLGIDTSDLDKARVEADKAVLDSAKVYATKRAESVKTIAEKKGAIGAISTSIESPIDYNKTQIKKMPLSSDSLRMNAQYFSFEQQKQNAEITINQAKAFVSAMTSFLGTKRSADITTAVGTQMATQKATNDLEGTLIITVTCTHKDAALLAPFVLDVDKAIRAWNSLCDEGDIPKDKRIKIDDVKNFQTIAKEEGTTDEAKLHLLSGVTYGSSFIGMVHVLKSSSSQSKQNVSTVAASLQAQMETGNWFASASGGFGIDASFANDVKSLLSSQSLTSTVSIITMGSIPVIKSNEIQMGVQKFADFDPAKMMDKLAVAANATNSEQASVAERAQSARTGGQMLAIRDAEIKSVVTGLAPIDERKNKLLDTDTLMTAFEDYVNKALAGNLGVPIKFYLKSITRAQLAQMWVAKYYPNRYLMLQADDTPVNPPSPVPHNGPIPTPTPV</sequence>
<proteinExistence type="predicted"/>
<dbReference type="EMBL" id="JBHFNQ010000256">
    <property type="protein sequence ID" value="MFB2882040.1"/>
    <property type="molecule type" value="Genomic_DNA"/>
</dbReference>
<organism evidence="1 2">
    <name type="scientific">Floridaenema aerugineum BLCC-F46</name>
    <dbReference type="NCBI Taxonomy" id="3153654"/>
    <lineage>
        <taxon>Bacteria</taxon>
        <taxon>Bacillati</taxon>
        <taxon>Cyanobacteriota</taxon>
        <taxon>Cyanophyceae</taxon>
        <taxon>Oscillatoriophycideae</taxon>
        <taxon>Aerosakkonematales</taxon>
        <taxon>Aerosakkonemataceae</taxon>
        <taxon>Floridanema</taxon>
        <taxon>Floridanema aerugineum</taxon>
    </lineage>
</organism>